<reference evidence="3 4" key="1">
    <citation type="submission" date="2022-05" db="EMBL/GenBank/DDBJ databases">
        <title>Genome Sequencing of Bee-Associated Microbes.</title>
        <authorList>
            <person name="Dunlap C."/>
        </authorList>
    </citation>
    <scope>NUCLEOTIDE SEQUENCE [LARGE SCALE GENOMIC DNA]</scope>
    <source>
        <strain evidence="3 4">NRRL B-04010</strain>
    </source>
</reference>
<dbReference type="Gene3D" id="3.30.2320.10">
    <property type="entry name" value="hypothetical protein PF0899 domain"/>
    <property type="match status" value="1"/>
</dbReference>
<dbReference type="Gene3D" id="3.30.2400.10">
    <property type="entry name" value="Major capsid protein gp5"/>
    <property type="match status" value="1"/>
</dbReference>
<dbReference type="Proteomes" id="UP001527181">
    <property type="component" value="Unassembled WGS sequence"/>
</dbReference>
<accession>A0ABT4GR93</accession>
<name>A0ABT4GR93_PAEAL</name>
<comment type="subcellular location">
    <subcellularLocation>
        <location evidence="1">Virion</location>
    </subcellularLocation>
</comment>
<dbReference type="EMBL" id="JAMDNP010000001">
    <property type="protein sequence ID" value="MCY9758967.1"/>
    <property type="molecule type" value="Genomic_DNA"/>
</dbReference>
<evidence type="ECO:0000313" key="3">
    <source>
        <dbReference type="EMBL" id="MCY9758967.1"/>
    </source>
</evidence>
<organism evidence="3 4">
    <name type="scientific">Paenibacillus alvei</name>
    <name type="common">Bacillus alvei</name>
    <dbReference type="NCBI Taxonomy" id="44250"/>
    <lineage>
        <taxon>Bacteria</taxon>
        <taxon>Bacillati</taxon>
        <taxon>Bacillota</taxon>
        <taxon>Bacilli</taxon>
        <taxon>Bacillales</taxon>
        <taxon>Paenibacillaceae</taxon>
        <taxon>Paenibacillus</taxon>
    </lineage>
</organism>
<evidence type="ECO:0000256" key="1">
    <source>
        <dbReference type="ARBA" id="ARBA00004328"/>
    </source>
</evidence>
<gene>
    <name evidence="3" type="ORF">M5X12_00125</name>
</gene>
<feature type="domain" description="Phage capsid-like C-terminal" evidence="2">
    <location>
        <begin position="180"/>
        <end position="449"/>
    </location>
</feature>
<sequence length="475" mass="52468">MKNKQKKQFKHLLNIQMFAEDTLLEMMQARAQKIDRQETILKAARSENDRDLTTDEDQEFEKLESEILALDQKIQARKTKEERESKVAARAKELLQPIEETYRPSALGGLPVQQEKKDDAGFASLGEMFHALRYGDPKGRILELKVSEGQGGGRQVPEAFRDQLMSFRNEWKVDGTGGAGNFLPTQFRPDTVLQINAPVSIVRPRATIIPAGDPPDSKITIPALTQGSNGVFGGVEVQWIEEGGNKPETDGSMEEVTLQPHEVAATTVVTDKLLRNWQAADSFIRTLLQRSMIAAEDIAFLTGSGTGKPLGVLNAKGALAVNRQVANQITYLDVVNMLAQLLPESVGNASFVAHQSTLPQLLTMKDDAGRYIFIQGDATRGIPSTLMGIPIQFTGRTKPLGTKGDLQLIDFMYFLIKDGSGPYIDASEHVLFRQNKTVIKAFWNVDGTPWVIEPLTLEDGITKVSPYVVLDIPKP</sequence>
<comment type="caution">
    <text evidence="3">The sequence shown here is derived from an EMBL/GenBank/DDBJ whole genome shotgun (WGS) entry which is preliminary data.</text>
</comment>
<dbReference type="InterPro" id="IPR024455">
    <property type="entry name" value="Phage_capsid"/>
</dbReference>
<proteinExistence type="predicted"/>
<protein>
    <submittedName>
        <fullName evidence="3">Phage major capsid protein</fullName>
    </submittedName>
</protein>
<dbReference type="SUPFAM" id="SSF56563">
    <property type="entry name" value="Major capsid protein gp5"/>
    <property type="match status" value="1"/>
</dbReference>
<evidence type="ECO:0000313" key="4">
    <source>
        <dbReference type="Proteomes" id="UP001527181"/>
    </source>
</evidence>
<keyword evidence="4" id="KW-1185">Reference proteome</keyword>
<dbReference type="InterPro" id="IPR054612">
    <property type="entry name" value="Phage_capsid-like_C"/>
</dbReference>
<evidence type="ECO:0000259" key="2">
    <source>
        <dbReference type="Pfam" id="PF05065"/>
    </source>
</evidence>
<dbReference type="Pfam" id="PF05065">
    <property type="entry name" value="Phage_capsid"/>
    <property type="match status" value="1"/>
</dbReference>
<dbReference type="RefSeq" id="WP_268600596.1">
    <property type="nucleotide sequence ID" value="NZ_JAMDNP010000001.1"/>
</dbReference>
<dbReference type="NCBIfam" id="TIGR01554">
    <property type="entry name" value="major_cap_HK97"/>
    <property type="match status" value="1"/>
</dbReference>